<dbReference type="EMBL" id="FNDK01000007">
    <property type="protein sequence ID" value="SDH58544.1"/>
    <property type="molecule type" value="Genomic_DNA"/>
</dbReference>
<proteinExistence type="predicted"/>
<dbReference type="AlphaFoldDB" id="A0A1G8DLG4"/>
<evidence type="ECO:0000313" key="1">
    <source>
        <dbReference type="EMBL" id="SDH58544.1"/>
    </source>
</evidence>
<evidence type="ECO:0000313" key="2">
    <source>
        <dbReference type="Proteomes" id="UP000199163"/>
    </source>
</evidence>
<dbReference type="Proteomes" id="UP000199163">
    <property type="component" value="Unassembled WGS sequence"/>
</dbReference>
<name>A0A1G8DLG4_9BACI</name>
<organism evidence="1 2">
    <name type="scientific">Alteribacillus persepolensis</name>
    <dbReference type="NCBI Taxonomy" id="568899"/>
    <lineage>
        <taxon>Bacteria</taxon>
        <taxon>Bacillati</taxon>
        <taxon>Bacillota</taxon>
        <taxon>Bacilli</taxon>
        <taxon>Bacillales</taxon>
        <taxon>Bacillaceae</taxon>
        <taxon>Alteribacillus</taxon>
    </lineage>
</organism>
<sequence>MKPHHMYFLSLKRKFEKELGRRLEKQEKELVDEMVRKQWRENIKENH</sequence>
<accession>A0A1G8DLG4</accession>
<gene>
    <name evidence="1" type="ORF">SAMN05192534_107137</name>
</gene>
<reference evidence="2" key="1">
    <citation type="submission" date="2016-10" db="EMBL/GenBank/DDBJ databases">
        <authorList>
            <person name="Varghese N."/>
            <person name="Submissions S."/>
        </authorList>
    </citation>
    <scope>NUCLEOTIDE SEQUENCE [LARGE SCALE GENOMIC DNA]</scope>
    <source>
        <strain evidence="2">DSM 21632</strain>
    </source>
</reference>
<keyword evidence="2" id="KW-1185">Reference proteome</keyword>
<protein>
    <submittedName>
        <fullName evidence="1">Uncharacterized protein</fullName>
    </submittedName>
</protein>
<dbReference type="RefSeq" id="WP_175487423.1">
    <property type="nucleotide sequence ID" value="NZ_FNDK01000007.1"/>
</dbReference>